<comment type="caution">
    <text evidence="1">The sequence shown here is derived from an EMBL/GenBank/DDBJ whole genome shotgun (WGS) entry which is preliminary data.</text>
</comment>
<evidence type="ECO:0008006" key="3">
    <source>
        <dbReference type="Google" id="ProtNLM"/>
    </source>
</evidence>
<name>A0A4S4AAJ4_9RHOO</name>
<dbReference type="RefSeq" id="WP_136386843.1">
    <property type="nucleotide sequence ID" value="NZ_SSOD01000022.1"/>
</dbReference>
<reference evidence="1 2" key="1">
    <citation type="submission" date="2019-04" db="EMBL/GenBank/DDBJ databases">
        <title>Azoarcus rhizosphaerae sp. nov. isolated from rhizosphere of Ficus religiosa.</title>
        <authorList>
            <person name="Lin S.-Y."/>
            <person name="Hameed A."/>
            <person name="Hsu Y.-H."/>
            <person name="Young C.-C."/>
        </authorList>
    </citation>
    <scope>NUCLEOTIDE SEQUENCE [LARGE SCALE GENOMIC DNA]</scope>
    <source>
        <strain evidence="1 2">CC-YHH848</strain>
    </source>
</reference>
<sequence length="538" mass="61611">MAVDPADYVALQRCAWGKNGSAVIDAWEWFEAKYGRAELGRADRFFLLVSALHRPDAFKPWLYERCREVEAEPDGCLDLWAREHYKSTIITFAGIVQEVVRDPEITVGIFSHTKGVSRTFLGQLKREFESNDDLKSTYPEVFYADPASESPRWSLDGGLIVKRKGNPKEATIEAHGLVDGQPTGRHFLLMVYDDVVTRESVTTPEQVKKTTDAWGLSDNLGARGADGRLRKWHIGTRYSFADTYQYILDRSILKPRIHPATDNGKIDGNPVFLSREAWAEKVKTQPSAILAAQMLQNPAAGQQAMFRKEWLRFLDMRPATLNVYILCDPASSKKKDSDRTAIAVIGIDAAKNRWLLDGYHHRMSLSERWQALRGLRKVWMAMPGVQRVEVGYERYGALSDLEYFDEQMRRDRDSFEIEELNWTREGNESKYDRIQRLEPYFRAGQFILPAVVKAETAGQRKVREAGQAFRIYEPTRRRDENGNIYSLSKTLLDEYLVYPFSAHDDFLDACSRIEDMDPQPPVIVDERALMPETFADGV</sequence>
<evidence type="ECO:0000313" key="1">
    <source>
        <dbReference type="EMBL" id="THF55927.1"/>
    </source>
</evidence>
<organism evidence="1 2">
    <name type="scientific">Pseudothauera rhizosphaerae</name>
    <dbReference type="NCBI Taxonomy" id="2565932"/>
    <lineage>
        <taxon>Bacteria</taxon>
        <taxon>Pseudomonadati</taxon>
        <taxon>Pseudomonadota</taxon>
        <taxon>Betaproteobacteria</taxon>
        <taxon>Rhodocyclales</taxon>
        <taxon>Zoogloeaceae</taxon>
        <taxon>Pseudothauera</taxon>
    </lineage>
</organism>
<evidence type="ECO:0000313" key="2">
    <source>
        <dbReference type="Proteomes" id="UP000307956"/>
    </source>
</evidence>
<gene>
    <name evidence="1" type="ORF">E6O51_20285</name>
</gene>
<dbReference type="AlphaFoldDB" id="A0A4S4AAJ4"/>
<dbReference type="EMBL" id="SSOD01000022">
    <property type="protein sequence ID" value="THF55927.1"/>
    <property type="molecule type" value="Genomic_DNA"/>
</dbReference>
<proteinExistence type="predicted"/>
<dbReference type="Proteomes" id="UP000307956">
    <property type="component" value="Unassembled WGS sequence"/>
</dbReference>
<accession>A0A4S4AAJ4</accession>
<protein>
    <recommendedName>
        <fullName evidence="3">Terminase-like family protein</fullName>
    </recommendedName>
</protein>
<keyword evidence="2" id="KW-1185">Reference proteome</keyword>
<dbReference type="OrthoDB" id="9771580at2"/>